<evidence type="ECO:0000313" key="2">
    <source>
        <dbReference type="EMBL" id="KAK1700202.1"/>
    </source>
</evidence>
<gene>
    <name evidence="2" type="ORF">BDP55DRAFT_121597</name>
</gene>
<dbReference type="EMBL" id="JAHMHR010000002">
    <property type="protein sequence ID" value="KAK1700202.1"/>
    <property type="molecule type" value="Genomic_DNA"/>
</dbReference>
<dbReference type="Proteomes" id="UP001224890">
    <property type="component" value="Unassembled WGS sequence"/>
</dbReference>
<dbReference type="RefSeq" id="XP_060435959.1">
    <property type="nucleotide sequence ID" value="XM_060565455.1"/>
</dbReference>
<proteinExistence type="predicted"/>
<accession>A0AAJ0AXP2</accession>
<protein>
    <submittedName>
        <fullName evidence="2">Uncharacterized protein</fullName>
    </submittedName>
</protein>
<feature type="region of interest" description="Disordered" evidence="1">
    <location>
        <begin position="179"/>
        <end position="203"/>
    </location>
</feature>
<keyword evidence="3" id="KW-1185">Reference proteome</keyword>
<comment type="caution">
    <text evidence="2">The sequence shown here is derived from an EMBL/GenBank/DDBJ whole genome shotgun (WGS) entry which is preliminary data.</text>
</comment>
<name>A0AAJ0AXP2_9PEZI</name>
<sequence length="203" mass="22542">MPHPSPKAICRKAILRDGRHPTPIMRVRRGSGRFKWHVLACLAIVVGGRASGIDPSAVCRLHKSFPGGERFQGAFSLAKLQNFRSGSMDDWMLDVDTFRRCPAKPHVLMLHMRLVSEAPLNPYEICTKKTKFSAMSQAMGSTQKSGERGTGAESVTLLLGPRVCAYRRVVLCFWKGQSKNGSRRTHHSPLPLSNLFQTSFPPS</sequence>
<dbReference type="AlphaFoldDB" id="A0AAJ0AXP2"/>
<feature type="compositionally biased region" description="Polar residues" evidence="1">
    <location>
        <begin position="194"/>
        <end position="203"/>
    </location>
</feature>
<reference evidence="2" key="1">
    <citation type="submission" date="2021-06" db="EMBL/GenBank/DDBJ databases">
        <title>Comparative genomics, transcriptomics and evolutionary studies reveal genomic signatures of adaptation to plant cell wall in hemibiotrophic fungi.</title>
        <authorList>
            <consortium name="DOE Joint Genome Institute"/>
            <person name="Baroncelli R."/>
            <person name="Diaz J.F."/>
            <person name="Benocci T."/>
            <person name="Peng M."/>
            <person name="Battaglia E."/>
            <person name="Haridas S."/>
            <person name="Andreopoulos W."/>
            <person name="Labutti K."/>
            <person name="Pangilinan J."/>
            <person name="Floch G.L."/>
            <person name="Makela M.R."/>
            <person name="Henrissat B."/>
            <person name="Grigoriev I.V."/>
            <person name="Crouch J.A."/>
            <person name="De Vries R.P."/>
            <person name="Sukno S.A."/>
            <person name="Thon M.R."/>
        </authorList>
    </citation>
    <scope>NUCLEOTIDE SEQUENCE</scope>
    <source>
        <strain evidence="2">CBS 193.32</strain>
    </source>
</reference>
<dbReference type="GeneID" id="85449981"/>
<evidence type="ECO:0000256" key="1">
    <source>
        <dbReference type="SAM" id="MobiDB-lite"/>
    </source>
</evidence>
<organism evidence="2 3">
    <name type="scientific">Colletotrichum godetiae</name>
    <dbReference type="NCBI Taxonomy" id="1209918"/>
    <lineage>
        <taxon>Eukaryota</taxon>
        <taxon>Fungi</taxon>
        <taxon>Dikarya</taxon>
        <taxon>Ascomycota</taxon>
        <taxon>Pezizomycotina</taxon>
        <taxon>Sordariomycetes</taxon>
        <taxon>Hypocreomycetidae</taxon>
        <taxon>Glomerellales</taxon>
        <taxon>Glomerellaceae</taxon>
        <taxon>Colletotrichum</taxon>
        <taxon>Colletotrichum acutatum species complex</taxon>
    </lineage>
</organism>
<evidence type="ECO:0000313" key="3">
    <source>
        <dbReference type="Proteomes" id="UP001224890"/>
    </source>
</evidence>